<feature type="domain" description="Acyltransferase 3" evidence="2">
    <location>
        <begin position="10"/>
        <end position="343"/>
    </location>
</feature>
<feature type="transmembrane region" description="Helical" evidence="1">
    <location>
        <begin position="234"/>
        <end position="255"/>
    </location>
</feature>
<feature type="transmembrane region" description="Helical" evidence="1">
    <location>
        <begin position="292"/>
        <end position="312"/>
    </location>
</feature>
<dbReference type="RefSeq" id="WP_342828441.1">
    <property type="nucleotide sequence ID" value="NZ_JBANDC010000003.1"/>
</dbReference>
<reference evidence="4 5" key="1">
    <citation type="submission" date="2024-02" db="EMBL/GenBank/DDBJ databases">
        <title>Draft genome sequence of Collimonas sp. strain H4R21, an effective mineral-weathering bacterial strain isolated from the beech rhizosphere.</title>
        <authorList>
            <person name="Morin E."/>
            <person name="Uroz S."/>
            <person name="Leveau J.H.J."/>
            <person name="Kumar R."/>
            <person name="Rey M.W."/>
            <person name="Pham J."/>
        </authorList>
    </citation>
    <scope>NUCLEOTIDE SEQUENCE [LARGE SCALE GENOMIC DNA]</scope>
    <source>
        <strain evidence="4 5">H4R21</strain>
    </source>
</reference>
<dbReference type="Pfam" id="PF19040">
    <property type="entry name" value="SGNH"/>
    <property type="match status" value="1"/>
</dbReference>
<sequence length="671" mass="75197">MPHPSPAYIPAIDGLRAIAVLSVIIFHANFLGILPGGFTGVDMFFVISGYVISQSLSERFERADLGFADYLKDFYRRRFLRILPALLVVLFASFLASAMFMPQFWLSELMNRTGLAAFFGFSNFVLAWNTDTYFSPSAELNPYLHTWSLAVEEQFYVIFPAIYFVWLRYRKQTTMVWAILPVLALASLAISAFQTRAEPLSAFYLLPSRFWELAAGAMLFQVIGARRFSARPGWLAHVLLPAGLALVMAGFLFAGRNQFPFPWALATVSGSLLMIAALVLRAEGPFSPLQRLLQSPLATYIGRLSYSLYLWHWPVAVFLRWTTGLEHLAVQLLYPVIVVALAAASYHWIETPIRSGKSLLQRRAWVAFASSFMALGLFSWTALWVSDNPDHLSLSQTRDTYTWYAYRHFPREEISKIDDPQVAGRQLFVIGDSHTAAYRTMLKIVSLKLGIKVLEYEQGGCGVVTLIGPDPAKCAQRRETDLKAIEAKAKPGDIVFLASLRMPELDGREWQRGENAVVNEALAELTPSMNEGARSSAAAILARLEAAQVQVLIDAPKPLFKAPPNRCSDWFNKMNPVCAPGLTMERVQLERLRAPQMQLLDLLQREHPGLTVWDPLPLLCPGATCSAYDDRGKPLYFDSNHLSGHGNRVLTSSFTESLLSIWRNLAFKKNP</sequence>
<feature type="transmembrane region" description="Helical" evidence="1">
    <location>
        <begin position="144"/>
        <end position="167"/>
    </location>
</feature>
<feature type="transmembrane region" description="Helical" evidence="1">
    <location>
        <begin position="174"/>
        <end position="195"/>
    </location>
</feature>
<evidence type="ECO:0000256" key="1">
    <source>
        <dbReference type="SAM" id="Phobius"/>
    </source>
</evidence>
<evidence type="ECO:0000259" key="2">
    <source>
        <dbReference type="Pfam" id="PF01757"/>
    </source>
</evidence>
<dbReference type="Pfam" id="PF01757">
    <property type="entry name" value="Acyl_transf_3"/>
    <property type="match status" value="1"/>
</dbReference>
<dbReference type="InterPro" id="IPR002656">
    <property type="entry name" value="Acyl_transf_3_dom"/>
</dbReference>
<keyword evidence="4" id="KW-0808">Transferase</keyword>
<evidence type="ECO:0000313" key="4">
    <source>
        <dbReference type="EMBL" id="MEM4986735.1"/>
    </source>
</evidence>
<keyword evidence="4" id="KW-0012">Acyltransferase</keyword>
<dbReference type="PANTHER" id="PTHR23028:SF53">
    <property type="entry name" value="ACYL_TRANSF_3 DOMAIN-CONTAINING PROTEIN"/>
    <property type="match status" value="1"/>
</dbReference>
<feature type="domain" description="SGNH" evidence="3">
    <location>
        <begin position="423"/>
        <end position="654"/>
    </location>
</feature>
<dbReference type="InterPro" id="IPR043968">
    <property type="entry name" value="SGNH"/>
</dbReference>
<keyword evidence="5" id="KW-1185">Reference proteome</keyword>
<dbReference type="EMBL" id="JBANDC010000003">
    <property type="protein sequence ID" value="MEM4986735.1"/>
    <property type="molecule type" value="Genomic_DNA"/>
</dbReference>
<dbReference type="PANTHER" id="PTHR23028">
    <property type="entry name" value="ACETYLTRANSFERASE"/>
    <property type="match status" value="1"/>
</dbReference>
<feature type="transmembrane region" description="Helical" evidence="1">
    <location>
        <begin position="82"/>
        <end position="105"/>
    </location>
</feature>
<feature type="transmembrane region" description="Helical" evidence="1">
    <location>
        <begin position="261"/>
        <end position="280"/>
    </location>
</feature>
<accession>A0ABU9PRV3</accession>
<gene>
    <name evidence="4" type="ORF">V8G57_04955</name>
</gene>
<evidence type="ECO:0000259" key="3">
    <source>
        <dbReference type="Pfam" id="PF19040"/>
    </source>
</evidence>
<feature type="transmembrane region" description="Helical" evidence="1">
    <location>
        <begin position="332"/>
        <end position="349"/>
    </location>
</feature>
<evidence type="ECO:0000313" key="5">
    <source>
        <dbReference type="Proteomes" id="UP001495910"/>
    </source>
</evidence>
<keyword evidence="1" id="KW-1133">Transmembrane helix</keyword>
<protein>
    <submittedName>
        <fullName evidence="4">Acyltransferase family protein</fullName>
        <ecNumber evidence="4">2.3.1.-</ecNumber>
    </submittedName>
</protein>
<dbReference type="InterPro" id="IPR050879">
    <property type="entry name" value="Acyltransferase_3"/>
</dbReference>
<dbReference type="EC" id="2.3.1.-" evidence="4"/>
<name>A0ABU9PRV3_9BURK</name>
<dbReference type="Proteomes" id="UP001495910">
    <property type="component" value="Unassembled WGS sequence"/>
</dbReference>
<organism evidence="4 5">
    <name type="scientific">Collimonas rhizosphaerae</name>
    <dbReference type="NCBI Taxonomy" id="3126357"/>
    <lineage>
        <taxon>Bacteria</taxon>
        <taxon>Pseudomonadati</taxon>
        <taxon>Pseudomonadota</taxon>
        <taxon>Betaproteobacteria</taxon>
        <taxon>Burkholderiales</taxon>
        <taxon>Oxalobacteraceae</taxon>
        <taxon>Collimonas</taxon>
    </lineage>
</organism>
<keyword evidence="1" id="KW-0472">Membrane</keyword>
<feature type="transmembrane region" description="Helical" evidence="1">
    <location>
        <begin position="7"/>
        <end position="27"/>
    </location>
</feature>
<proteinExistence type="predicted"/>
<dbReference type="GO" id="GO:0016746">
    <property type="term" value="F:acyltransferase activity"/>
    <property type="evidence" value="ECO:0007669"/>
    <property type="project" value="UniProtKB-KW"/>
</dbReference>
<keyword evidence="1" id="KW-0812">Transmembrane</keyword>
<feature type="transmembrane region" description="Helical" evidence="1">
    <location>
        <begin position="365"/>
        <end position="385"/>
    </location>
</feature>
<comment type="caution">
    <text evidence="4">The sequence shown here is derived from an EMBL/GenBank/DDBJ whole genome shotgun (WGS) entry which is preliminary data.</text>
</comment>